<evidence type="ECO:0000313" key="1">
    <source>
        <dbReference type="EMBL" id="CAE12424.1"/>
    </source>
</evidence>
<organism evidence="1 2">
    <name type="scientific">Photorhabdus laumondii subsp. laumondii (strain DSM 15139 / CIP 105565 / TT01)</name>
    <name type="common">Photorhabdus luminescens subsp. laumondii</name>
    <dbReference type="NCBI Taxonomy" id="243265"/>
    <lineage>
        <taxon>Bacteria</taxon>
        <taxon>Pseudomonadati</taxon>
        <taxon>Pseudomonadota</taxon>
        <taxon>Gammaproteobacteria</taxon>
        <taxon>Enterobacterales</taxon>
        <taxon>Morganellaceae</taxon>
        <taxon>Photorhabdus</taxon>
    </lineage>
</organism>
<sequence>MSTLTVITIANIRYVPTADLFARGKSLLQIATTCVKKKFQASYV</sequence>
<dbReference type="KEGG" id="plu:plu0129"/>
<dbReference type="HOGENOM" id="CLU_3219912_0_0_6"/>
<dbReference type="AlphaFoldDB" id="Q7NA18"/>
<gene>
    <name evidence="1" type="ordered locus">plu0129</name>
</gene>
<evidence type="ECO:0000313" key="2">
    <source>
        <dbReference type="Proteomes" id="UP000002514"/>
    </source>
</evidence>
<dbReference type="Proteomes" id="UP000002514">
    <property type="component" value="Chromosome"/>
</dbReference>
<protein>
    <submittedName>
        <fullName evidence="1">Photorhabdus luminescens subsp. laumondii TTO1 complete genome segment 1/17</fullName>
    </submittedName>
</protein>
<dbReference type="EMBL" id="BX571859">
    <property type="protein sequence ID" value="CAE12424.1"/>
    <property type="molecule type" value="Genomic_DNA"/>
</dbReference>
<proteinExistence type="predicted"/>
<reference evidence="2" key="1">
    <citation type="journal article" date="2003" name="Nat. Biotechnol.">
        <title>The genome sequence of the entomopathogenic bacterium Photorhabdus luminescens.</title>
        <authorList>
            <person name="Duchaud E."/>
            <person name="Rusniok C."/>
            <person name="Frangeul L."/>
            <person name="Buchrieser C."/>
            <person name="Givaudan A."/>
            <person name="Taourit S."/>
            <person name="Bocs S."/>
            <person name="Boursaux-Eude C."/>
            <person name="Chandler M."/>
            <person name="Charles J.-F."/>
            <person name="Dassa E."/>
            <person name="Derose R."/>
            <person name="Derzelle S."/>
            <person name="Freyssinet G."/>
            <person name="Gaudriault S."/>
            <person name="Medigue C."/>
            <person name="Lanois A."/>
            <person name="Powell K."/>
            <person name="Siguier P."/>
            <person name="Vincent R."/>
            <person name="Wingate V."/>
            <person name="Zouine M."/>
            <person name="Glaser P."/>
            <person name="Boemare N."/>
            <person name="Danchin A."/>
            <person name="Kunst F."/>
        </authorList>
    </citation>
    <scope>NUCLEOTIDE SEQUENCE [LARGE SCALE GENOMIC DNA]</scope>
    <source>
        <strain evidence="2">DSM 15139 / CIP 105565 / TT01</strain>
    </source>
</reference>
<keyword evidence="2" id="KW-1185">Reference proteome</keyword>
<dbReference type="STRING" id="243265.plu0129"/>
<accession>Q7NA18</accession>
<name>Q7NA18_PHOLL</name>